<dbReference type="Gene3D" id="3.80.10.10">
    <property type="entry name" value="Ribonuclease Inhibitor"/>
    <property type="match status" value="1"/>
</dbReference>
<reference evidence="2" key="1">
    <citation type="journal article" date="2012" name="Science">
        <title>The Paleozoic origin of enzymatic lignin decomposition reconstructed from 31 fungal genomes.</title>
        <authorList>
            <person name="Floudas D."/>
            <person name="Binder M."/>
            <person name="Riley R."/>
            <person name="Barry K."/>
            <person name="Blanchette R.A."/>
            <person name="Henrissat B."/>
            <person name="Martinez A.T."/>
            <person name="Otillar R."/>
            <person name="Spatafora J.W."/>
            <person name="Yadav J.S."/>
            <person name="Aerts A."/>
            <person name="Benoit I."/>
            <person name="Boyd A."/>
            <person name="Carlson A."/>
            <person name="Copeland A."/>
            <person name="Coutinho P.M."/>
            <person name="de Vries R.P."/>
            <person name="Ferreira P."/>
            <person name="Findley K."/>
            <person name="Foster B."/>
            <person name="Gaskell J."/>
            <person name="Glotzer D."/>
            <person name="Gorecki P."/>
            <person name="Heitman J."/>
            <person name="Hesse C."/>
            <person name="Hori C."/>
            <person name="Igarashi K."/>
            <person name="Jurgens J.A."/>
            <person name="Kallen N."/>
            <person name="Kersten P."/>
            <person name="Kohler A."/>
            <person name="Kuees U."/>
            <person name="Kumar T.K.A."/>
            <person name="Kuo A."/>
            <person name="LaButti K."/>
            <person name="Larrondo L.F."/>
            <person name="Lindquist E."/>
            <person name="Ling A."/>
            <person name="Lombard V."/>
            <person name="Lucas S."/>
            <person name="Lundell T."/>
            <person name="Martin R."/>
            <person name="McLaughlin D.J."/>
            <person name="Morgenstern I."/>
            <person name="Morin E."/>
            <person name="Murat C."/>
            <person name="Nagy L.G."/>
            <person name="Nolan M."/>
            <person name="Ohm R.A."/>
            <person name="Patyshakuliyeva A."/>
            <person name="Rokas A."/>
            <person name="Ruiz-Duenas F.J."/>
            <person name="Sabat G."/>
            <person name="Salamov A."/>
            <person name="Samejima M."/>
            <person name="Schmutz J."/>
            <person name="Slot J.C."/>
            <person name="St John F."/>
            <person name="Stenlid J."/>
            <person name="Sun H."/>
            <person name="Sun S."/>
            <person name="Syed K."/>
            <person name="Tsang A."/>
            <person name="Wiebenga A."/>
            <person name="Young D."/>
            <person name="Pisabarro A."/>
            <person name="Eastwood D.C."/>
            <person name="Martin F."/>
            <person name="Cullen D."/>
            <person name="Grigoriev I.V."/>
            <person name="Hibbett D.S."/>
        </authorList>
    </citation>
    <scope>NUCLEOTIDE SEQUENCE [LARGE SCALE GENOMIC DNA]</scope>
    <source>
        <strain evidence="2">RWD-64-598 SS2</strain>
    </source>
</reference>
<protein>
    <submittedName>
        <fullName evidence="1">Uncharacterized protein</fullName>
    </submittedName>
</protein>
<evidence type="ECO:0000313" key="1">
    <source>
        <dbReference type="EMBL" id="EIW79458.1"/>
    </source>
</evidence>
<accession>A0A5M3MJP1</accession>
<comment type="caution">
    <text evidence="1">The sequence shown here is derived from an EMBL/GenBank/DDBJ whole genome shotgun (WGS) entry which is preliminary data.</text>
</comment>
<name>A0A5M3MJP1_CONPW</name>
<dbReference type="Proteomes" id="UP000053558">
    <property type="component" value="Unassembled WGS sequence"/>
</dbReference>
<dbReference type="KEGG" id="cput:CONPUDRAFT_144751"/>
<organism evidence="1 2">
    <name type="scientific">Coniophora puteana (strain RWD-64-598)</name>
    <name type="common">Brown rot fungus</name>
    <dbReference type="NCBI Taxonomy" id="741705"/>
    <lineage>
        <taxon>Eukaryota</taxon>
        <taxon>Fungi</taxon>
        <taxon>Dikarya</taxon>
        <taxon>Basidiomycota</taxon>
        <taxon>Agaricomycotina</taxon>
        <taxon>Agaricomycetes</taxon>
        <taxon>Agaricomycetidae</taxon>
        <taxon>Boletales</taxon>
        <taxon>Coniophorineae</taxon>
        <taxon>Coniophoraceae</taxon>
        <taxon>Coniophora</taxon>
    </lineage>
</organism>
<keyword evidence="2" id="KW-1185">Reference proteome</keyword>
<dbReference type="OMA" id="ICASVRM"/>
<dbReference type="SUPFAM" id="SSF52047">
    <property type="entry name" value="RNI-like"/>
    <property type="match status" value="1"/>
</dbReference>
<dbReference type="OrthoDB" id="3264373at2759"/>
<dbReference type="RefSeq" id="XP_007769871.1">
    <property type="nucleotide sequence ID" value="XM_007771681.1"/>
</dbReference>
<dbReference type="InterPro" id="IPR032675">
    <property type="entry name" value="LRR_dom_sf"/>
</dbReference>
<evidence type="ECO:0000313" key="2">
    <source>
        <dbReference type="Proteomes" id="UP000053558"/>
    </source>
</evidence>
<dbReference type="Gene3D" id="1.20.1280.50">
    <property type="match status" value="1"/>
</dbReference>
<proteinExistence type="predicted"/>
<sequence length="596" mass="67228">MSLSSDIQLPPSLLIGTPAEQVSKIDLYTRQLRCYRNSLLWVCRFPPETLGHIFVRYVEPDHALEKLKTVTSVCQHWRDVALNTPRLWATIVFHGDHDVSRAELWMERARGMPIEWRTSDNVRLKETSESFKLIEKLLRQPARIHHLELPLSSIWNGEIMFADTLGASNAAPLLHTLHLSYHGFEFDSFIPHTPFGGNTPNLRNLSLYRCAIPWTSPIFSQLQSLTLSSLPHPITPTGQELLDLLRVTTSLQELRLHWSLPQTPISHSTWTSDNSIELPFLRHLSLSKGSFDGYSFLLRNVQFPPSTHIQLSGITLDRPLGETTLLPPKVFNIPQFTSPITLQVGWLDTFHVQLHTHRCPRPFFSDPSSNVIPQCTGPGSIGGTANEPSWPCRIRLDASFALDYLPPGQGLSFEPRLAALLCRGVPFAVYNIATLCVYTPTEEAGSERAVAWAELFACVPQVRRLDVTFRTRFLKDVLRALEPGGEEDGPGDGVGAGTGTGTVLLRGLEEVHLRPHRHDAYPVQDCARVLRARQEAGAMVQRLVIEQHQEMAQRDKRDLERVVGEVIYAHAPDERILAWLDWQTGFQSAVHDHDQY</sequence>
<dbReference type="EMBL" id="JH711580">
    <property type="protein sequence ID" value="EIW79458.1"/>
    <property type="molecule type" value="Genomic_DNA"/>
</dbReference>
<dbReference type="AlphaFoldDB" id="A0A5M3MJP1"/>
<gene>
    <name evidence="1" type="ORF">CONPUDRAFT_144751</name>
</gene>
<dbReference type="GeneID" id="19201983"/>